<comment type="caution">
    <text evidence="1">The sequence shown here is derived from an EMBL/GenBank/DDBJ whole genome shotgun (WGS) entry which is preliminary data.</text>
</comment>
<keyword evidence="2" id="KW-1185">Reference proteome</keyword>
<evidence type="ECO:0000313" key="1">
    <source>
        <dbReference type="EMBL" id="MDO3679862.1"/>
    </source>
</evidence>
<organism evidence="1 2">
    <name type="scientific">Paenibacillus ehimensis</name>
    <dbReference type="NCBI Taxonomy" id="79264"/>
    <lineage>
        <taxon>Bacteria</taxon>
        <taxon>Bacillati</taxon>
        <taxon>Bacillota</taxon>
        <taxon>Bacilli</taxon>
        <taxon>Bacillales</taxon>
        <taxon>Paenibacillaceae</taxon>
        <taxon>Paenibacillus</taxon>
    </lineage>
</organism>
<reference evidence="1" key="1">
    <citation type="submission" date="2023-07" db="EMBL/GenBank/DDBJ databases">
        <authorList>
            <person name="Aktuganov G."/>
            <person name="Boyko T."/>
            <person name="Delegan Y."/>
            <person name="Galimzianova N."/>
            <person name="Gilvanova E."/>
            <person name="Korobov V."/>
            <person name="Kuzmina L."/>
            <person name="Melentiev A."/>
            <person name="Milman P."/>
            <person name="Ryabova A."/>
            <person name="Stupak E."/>
            <person name="Yasakov T."/>
            <person name="Zharikova N."/>
            <person name="Zhurenko E."/>
        </authorList>
    </citation>
    <scope>NUCLEOTIDE SEQUENCE</scope>
    <source>
        <strain evidence="1">IB-739</strain>
    </source>
</reference>
<dbReference type="Proteomes" id="UP001168883">
    <property type="component" value="Unassembled WGS sequence"/>
</dbReference>
<proteinExistence type="predicted"/>
<dbReference type="RefSeq" id="WP_302880112.1">
    <property type="nucleotide sequence ID" value="NZ_JARLKN010000134.1"/>
</dbReference>
<evidence type="ECO:0008006" key="3">
    <source>
        <dbReference type="Google" id="ProtNLM"/>
    </source>
</evidence>
<protein>
    <recommendedName>
        <fullName evidence="3">SLH domain-containing protein</fullName>
    </recommendedName>
</protein>
<evidence type="ECO:0000313" key="2">
    <source>
        <dbReference type="Proteomes" id="UP001168883"/>
    </source>
</evidence>
<name>A0ABT8VFV7_9BACL</name>
<accession>A0ABT8VFV7</accession>
<gene>
    <name evidence="1" type="ORF">Q3C12_22895</name>
</gene>
<dbReference type="EMBL" id="JAUMKJ010000032">
    <property type="protein sequence ID" value="MDO3679862.1"/>
    <property type="molecule type" value="Genomic_DNA"/>
</dbReference>
<sequence>MHRSVNQKKTLFPLAAVSLSAALLYSGLYGGTAVRAEAAAAPAAVSSPSAADYKAFLQNQYKIELPTAPTKGEFIQDVAKVLKLGGASDGENRFTDLKPEDSAYAAAQALADKGVLSGGTLQAAAPLTEDAAVYIALKAADLEELAYTYPEAKIKSALRKLGIDYPGNPKLSLQAAQELAAAVDTGLLPAAWHGSFGLGDAASDDLAADLLGSVLSFKGAYKHAIGSVADADIFAKLYQAYQTQDLIQVKELQAVVDEALKQNLITGYNLKDSRYSADFNPKRSLTYGHDDITHAVQLIGLLRSEGLNAKVQLEPKTSAFVYLKEWGEPKQTDSYKVVQIENGNYIAYAKEYDLAFEFDTAEQKAKFQDVIFQYAKKNSEDAKGLIAGSWWQPLYYSLTPIDAYKEIANNKLAEGHYYAQTFSLSDKTAEIASGLQKIRPGAKVESYRFWVDEPFYNYLLGGYK</sequence>